<dbReference type="AlphaFoldDB" id="A0A644U0C7"/>
<gene>
    <name evidence="1" type="ORF">SDC9_17671</name>
</gene>
<reference evidence="1" key="1">
    <citation type="submission" date="2019-08" db="EMBL/GenBank/DDBJ databases">
        <authorList>
            <person name="Kucharzyk K."/>
            <person name="Murdoch R.W."/>
            <person name="Higgins S."/>
            <person name="Loffler F."/>
        </authorList>
    </citation>
    <scope>NUCLEOTIDE SEQUENCE</scope>
</reference>
<protein>
    <submittedName>
        <fullName evidence="1">Uncharacterized protein</fullName>
    </submittedName>
</protein>
<proteinExistence type="predicted"/>
<dbReference type="EMBL" id="VSSQ01000062">
    <property type="protein sequence ID" value="MPL71892.1"/>
    <property type="molecule type" value="Genomic_DNA"/>
</dbReference>
<accession>A0A644U0C7</accession>
<name>A0A644U0C7_9ZZZZ</name>
<sequence>MTDLNTSIKATQTTEPAIAVEPVLAPVIIKPIHAKPSLYSFYFEVIKEIGLKYGYNIVLHGSMNRDLDLIAIPWEEIIGDKEQMINDISESIGGNILMQNRSVDNIEGDRFGIKPHGRIVYIININRDFEIKFNGMVSKIKEYADPQYYIDLSVMVGSL</sequence>
<organism evidence="1">
    <name type="scientific">bioreactor metagenome</name>
    <dbReference type="NCBI Taxonomy" id="1076179"/>
    <lineage>
        <taxon>unclassified sequences</taxon>
        <taxon>metagenomes</taxon>
        <taxon>ecological metagenomes</taxon>
    </lineage>
</organism>
<comment type="caution">
    <text evidence="1">The sequence shown here is derived from an EMBL/GenBank/DDBJ whole genome shotgun (WGS) entry which is preliminary data.</text>
</comment>
<evidence type="ECO:0000313" key="1">
    <source>
        <dbReference type="EMBL" id="MPL71892.1"/>
    </source>
</evidence>